<evidence type="ECO:0000313" key="3">
    <source>
        <dbReference type="EMBL" id="KAB7497159.1"/>
    </source>
</evidence>
<dbReference type="PANTHER" id="PTHR12398">
    <property type="entry name" value="PROTEIN PHOSPHATASE INHIBITOR"/>
    <property type="match status" value="1"/>
</dbReference>
<dbReference type="OrthoDB" id="551302at2759"/>
<feature type="compositionally biased region" description="Acidic residues" evidence="2">
    <location>
        <begin position="100"/>
        <end position="111"/>
    </location>
</feature>
<dbReference type="EMBL" id="SEYY01020624">
    <property type="protein sequence ID" value="KAB7497159.1"/>
    <property type="molecule type" value="Genomic_DNA"/>
</dbReference>
<protein>
    <submittedName>
        <fullName evidence="3">Protein phosphatase inhibitor 2</fullName>
    </submittedName>
</protein>
<dbReference type="Gene3D" id="6.10.250.1050">
    <property type="match status" value="2"/>
</dbReference>
<comment type="similarity">
    <text evidence="1">Belongs to the protein phosphatase inhibitor 2 family.</text>
</comment>
<dbReference type="Pfam" id="PF04979">
    <property type="entry name" value="IPP-2"/>
    <property type="match status" value="1"/>
</dbReference>
<feature type="compositionally biased region" description="Basic and acidic residues" evidence="2">
    <location>
        <begin position="82"/>
        <end position="93"/>
    </location>
</feature>
<keyword evidence="4" id="KW-1185">Reference proteome</keyword>
<organism evidence="3 4">
    <name type="scientific">Armadillidium nasatum</name>
    <dbReference type="NCBI Taxonomy" id="96803"/>
    <lineage>
        <taxon>Eukaryota</taxon>
        <taxon>Metazoa</taxon>
        <taxon>Ecdysozoa</taxon>
        <taxon>Arthropoda</taxon>
        <taxon>Crustacea</taxon>
        <taxon>Multicrustacea</taxon>
        <taxon>Malacostraca</taxon>
        <taxon>Eumalacostraca</taxon>
        <taxon>Peracarida</taxon>
        <taxon>Isopoda</taxon>
        <taxon>Oniscidea</taxon>
        <taxon>Crinocheta</taxon>
        <taxon>Armadillidiidae</taxon>
        <taxon>Armadillidium</taxon>
    </lineage>
</organism>
<feature type="compositionally biased region" description="Basic and acidic residues" evidence="2">
    <location>
        <begin position="22"/>
        <end position="37"/>
    </location>
</feature>
<proteinExistence type="inferred from homology"/>
<feature type="region of interest" description="Disordered" evidence="2">
    <location>
        <begin position="1"/>
        <end position="124"/>
    </location>
</feature>
<feature type="compositionally biased region" description="Basic and acidic residues" evidence="2">
    <location>
        <begin position="45"/>
        <end position="71"/>
    </location>
</feature>
<feature type="compositionally biased region" description="Basic and acidic residues" evidence="2">
    <location>
        <begin position="112"/>
        <end position="123"/>
    </location>
</feature>
<dbReference type="GO" id="GO:0004864">
    <property type="term" value="F:protein phosphatase inhibitor activity"/>
    <property type="evidence" value="ECO:0007669"/>
    <property type="project" value="InterPro"/>
</dbReference>
<dbReference type="AlphaFoldDB" id="A0A5N5SU10"/>
<feature type="compositionally biased region" description="Acidic residues" evidence="2">
    <location>
        <begin position="163"/>
        <end position="176"/>
    </location>
</feature>
<dbReference type="GO" id="GO:0009966">
    <property type="term" value="P:regulation of signal transduction"/>
    <property type="evidence" value="ECO:0007669"/>
    <property type="project" value="InterPro"/>
</dbReference>
<reference evidence="3 4" key="1">
    <citation type="journal article" date="2019" name="PLoS Biol.">
        <title>Sex chromosomes control vertical transmission of feminizing Wolbachia symbionts in an isopod.</title>
        <authorList>
            <person name="Becking T."/>
            <person name="Chebbi M.A."/>
            <person name="Giraud I."/>
            <person name="Moumen B."/>
            <person name="Laverre T."/>
            <person name="Caubet Y."/>
            <person name="Peccoud J."/>
            <person name="Gilbert C."/>
            <person name="Cordaux R."/>
        </authorList>
    </citation>
    <scope>NUCLEOTIDE SEQUENCE [LARGE SCALE GENOMIC DNA]</scope>
    <source>
        <strain evidence="3">ANa2</strain>
        <tissue evidence="3">Whole body excluding digestive tract and cuticle</tissue>
    </source>
</reference>
<evidence type="ECO:0000256" key="2">
    <source>
        <dbReference type="SAM" id="MobiDB-lite"/>
    </source>
</evidence>
<evidence type="ECO:0000256" key="1">
    <source>
        <dbReference type="ARBA" id="ARBA00005472"/>
    </source>
</evidence>
<sequence length="189" mass="21693">MADNLKKQPKKGILKNSSSFETEERQKEINKEAKWDEMNILATHHPKDKDYGHMKIEEPKTPYSYDTHDSGDEADGIDADLLAEKIKLGESEGPKALCDSPEESSEEENESPEERAKRKAFEMKRKHHYNEFAAVKLARKLMEQDEEEDGDEGKKKISKDRIEEVDEEDEDDGDDDSCNKGKDTKETKS</sequence>
<dbReference type="InterPro" id="IPR007062">
    <property type="entry name" value="PPI-2"/>
</dbReference>
<dbReference type="PANTHER" id="PTHR12398:SF20">
    <property type="entry name" value="PROTEIN PHOSPHATASE 1 REGULATORY INHIBITOR SUBUNIT 2"/>
    <property type="match status" value="1"/>
</dbReference>
<dbReference type="Proteomes" id="UP000326759">
    <property type="component" value="Unassembled WGS sequence"/>
</dbReference>
<comment type="caution">
    <text evidence="3">The sequence shown here is derived from an EMBL/GenBank/DDBJ whole genome shotgun (WGS) entry which is preliminary data.</text>
</comment>
<feature type="compositionally biased region" description="Basic and acidic residues" evidence="2">
    <location>
        <begin position="152"/>
        <end position="162"/>
    </location>
</feature>
<accession>A0A5N5SU10</accession>
<feature type="region of interest" description="Disordered" evidence="2">
    <location>
        <begin position="140"/>
        <end position="189"/>
    </location>
</feature>
<evidence type="ECO:0000313" key="4">
    <source>
        <dbReference type="Proteomes" id="UP000326759"/>
    </source>
</evidence>
<gene>
    <name evidence="3" type="primary">Ppp1r2</name>
    <name evidence="3" type="ORF">Anas_04159</name>
</gene>
<name>A0A5N5SU10_9CRUS</name>
<feature type="compositionally biased region" description="Basic and acidic residues" evidence="2">
    <location>
        <begin position="177"/>
        <end position="189"/>
    </location>
</feature>